<gene>
    <name evidence="1" type="ORF">E6O75_ATG06305</name>
</gene>
<keyword evidence="2" id="KW-1185">Reference proteome</keyword>
<evidence type="ECO:0000313" key="2">
    <source>
        <dbReference type="Proteomes" id="UP000298493"/>
    </source>
</evidence>
<name>A0A4Z1NTH8_9PEZI</name>
<proteinExistence type="predicted"/>
<dbReference type="EMBL" id="SNSC02000014">
    <property type="protein sequence ID" value="TID18229.1"/>
    <property type="molecule type" value="Genomic_DNA"/>
</dbReference>
<dbReference type="AlphaFoldDB" id="A0A4Z1NTH8"/>
<sequence length="261" mass="27950">MADAGAEVTVLQAASELGEIGAGIDAGAHAALAVEKELRGRETVAQKGWRKDIRKETYDRQCCRMVRGGQSRGEAVSMPTRVSKGIRTAKSGSTILLGYFLAITRDTVTRPVFSLILISSAPSPVRLICRFVRCRTQPSSFLVIAEPCGTSAASASSSVPSILAIAPAMRPLFLVPSRFALRRLPILISAIATFEGVRILRTRVALVVRAIMVGTIKTIAVAVGHCSAGFVYLEERSRFSSAEELTKGGLKVLRVDYDLGT</sequence>
<evidence type="ECO:0000313" key="1">
    <source>
        <dbReference type="EMBL" id="TID18229.1"/>
    </source>
</evidence>
<protein>
    <submittedName>
        <fullName evidence="1">Uncharacterized protein</fullName>
    </submittedName>
</protein>
<reference evidence="1 2" key="1">
    <citation type="submission" date="2019-04" db="EMBL/GenBank/DDBJ databases">
        <title>High contiguity whole genome sequence and gene annotation resource for two Venturia nashicola isolates.</title>
        <authorList>
            <person name="Prokchorchik M."/>
            <person name="Won K."/>
            <person name="Lee Y."/>
            <person name="Choi E.D."/>
            <person name="Segonzac C."/>
            <person name="Sohn K.H."/>
        </authorList>
    </citation>
    <scope>NUCLEOTIDE SEQUENCE [LARGE SCALE GENOMIC DNA]</scope>
    <source>
        <strain evidence="1 2">PRI2</strain>
    </source>
</reference>
<organism evidence="1 2">
    <name type="scientific">Venturia nashicola</name>
    <dbReference type="NCBI Taxonomy" id="86259"/>
    <lineage>
        <taxon>Eukaryota</taxon>
        <taxon>Fungi</taxon>
        <taxon>Dikarya</taxon>
        <taxon>Ascomycota</taxon>
        <taxon>Pezizomycotina</taxon>
        <taxon>Dothideomycetes</taxon>
        <taxon>Pleosporomycetidae</taxon>
        <taxon>Venturiales</taxon>
        <taxon>Venturiaceae</taxon>
        <taxon>Venturia</taxon>
    </lineage>
</organism>
<accession>A0A4Z1NTH8</accession>
<comment type="caution">
    <text evidence="1">The sequence shown here is derived from an EMBL/GenBank/DDBJ whole genome shotgun (WGS) entry which is preliminary data.</text>
</comment>
<dbReference type="Proteomes" id="UP000298493">
    <property type="component" value="Unassembled WGS sequence"/>
</dbReference>